<gene>
    <name evidence="1" type="ORF">F383_16855</name>
</gene>
<organism evidence="1 2">
    <name type="scientific">Gossypium arboreum</name>
    <name type="common">Tree cotton</name>
    <name type="synonym">Gossypium nanking</name>
    <dbReference type="NCBI Taxonomy" id="29729"/>
    <lineage>
        <taxon>Eukaryota</taxon>
        <taxon>Viridiplantae</taxon>
        <taxon>Streptophyta</taxon>
        <taxon>Embryophyta</taxon>
        <taxon>Tracheophyta</taxon>
        <taxon>Spermatophyta</taxon>
        <taxon>Magnoliopsida</taxon>
        <taxon>eudicotyledons</taxon>
        <taxon>Gunneridae</taxon>
        <taxon>Pentapetalae</taxon>
        <taxon>rosids</taxon>
        <taxon>malvids</taxon>
        <taxon>Malvales</taxon>
        <taxon>Malvaceae</taxon>
        <taxon>Malvoideae</taxon>
        <taxon>Gossypium</taxon>
    </lineage>
</organism>
<comment type="caution">
    <text evidence="1">The sequence shown here is derived from an EMBL/GenBank/DDBJ whole genome shotgun (WGS) entry which is preliminary data.</text>
</comment>
<dbReference type="EMBL" id="JRRC01130618">
    <property type="protein sequence ID" value="KHG00467.1"/>
    <property type="molecule type" value="Genomic_DNA"/>
</dbReference>
<protein>
    <submittedName>
        <fullName evidence="1">Uncharacterized protein</fullName>
    </submittedName>
</protein>
<name>A0A0B0MJB1_GOSAR</name>
<dbReference type="AlphaFoldDB" id="A0A0B0MJB1"/>
<proteinExistence type="predicted"/>
<reference evidence="2" key="1">
    <citation type="submission" date="2014-09" db="EMBL/GenBank/DDBJ databases">
        <authorList>
            <person name="Mudge J."/>
            <person name="Ramaraj T."/>
            <person name="Lindquist I.E."/>
            <person name="Bharti A.K."/>
            <person name="Sundararajan A."/>
            <person name="Cameron C.T."/>
            <person name="Woodward J.E."/>
            <person name="May G.D."/>
            <person name="Brubaker C."/>
            <person name="Broadhvest J."/>
            <person name="Wilkins T.A."/>
        </authorList>
    </citation>
    <scope>NUCLEOTIDE SEQUENCE</scope>
    <source>
        <strain evidence="2">cv. AKA8401</strain>
    </source>
</reference>
<dbReference type="Proteomes" id="UP000032142">
    <property type="component" value="Unassembled WGS sequence"/>
</dbReference>
<sequence length="29" mass="3044">MGMWNSGTSCVIHTPKTNLGCVVLHGQAT</sequence>
<accession>A0A0B0MJB1</accession>
<keyword evidence="2" id="KW-1185">Reference proteome</keyword>
<evidence type="ECO:0000313" key="2">
    <source>
        <dbReference type="Proteomes" id="UP000032142"/>
    </source>
</evidence>
<evidence type="ECO:0000313" key="1">
    <source>
        <dbReference type="EMBL" id="KHG00467.1"/>
    </source>
</evidence>